<evidence type="ECO:0000256" key="7">
    <source>
        <dbReference type="ARBA" id="ARBA00023040"/>
    </source>
</evidence>
<dbReference type="InterPro" id="IPR000337">
    <property type="entry name" value="GPCR_3"/>
</dbReference>
<keyword evidence="8 12" id="KW-0472">Membrane</keyword>
<dbReference type="RefSeq" id="XP_018086400.1">
    <property type="nucleotide sequence ID" value="XM_018230911.1"/>
</dbReference>
<keyword evidence="9 15" id="KW-0675">Receptor</keyword>
<dbReference type="KEGG" id="xla:108699052"/>
<comment type="similarity">
    <text evidence="2">Belongs to the G-protein coupled receptor 3 family.</text>
</comment>
<accession>A0A8J0TCU2</accession>
<comment type="subcellular location">
    <subcellularLocation>
        <location evidence="1">Cell membrane</location>
        <topology evidence="1">Multi-pass membrane protein</topology>
    </subcellularLocation>
</comment>
<sequence length="854" mass="97209">MGNLDSPPTVGNELSEYQGEFTTAQNVVETHDPIIFEELCTINTMEDLYLESNNITYLGFKVSLAMGARFAPSYANVFMGLNIRNYQTVLAFIFAIEEINRNPDLLPNITLGFHIIDTCSNEERVIAGMFDILSGGTIPVPNFSCCILNNVVGVVDGISSKNTILLARLLGMYRIPQVSCSSLDVILSDKLQFPAFYRTVPSDDLQCAAIVHLLKYFHWTWVGLFVSDDESGLKISQMLQKDFAKNEICVAFLEFLPLKDYIDETRRPQIAKNINSTNVIIVYGDRNYMFSLQLQLFLFPIPEKVWIISSQWDITFGSDLYFLSLQPFNGSLAFALYKTPIPNFEKFTQGIRPDLYPKDIFIDNVWFWVFQCKWKKNASDPEKCTGKEKLQYDDLTSYSYIIYNAVYALAHALHSMYSSNPKKQSDGHYFKSWKLHKYLKNLYFTNNAGSEVFFDDNGNMPLKFEILNWIVYPNDTLDGIKVGNFDPQHAYHNFTIHESLIRWSSAFNQTPHSTCSETCLPGYRKSPKVGHPTCCHDCIPCLEGEISNQTDMEECIKCPENQWSNTKRDMCVYKIIIYLSYEEPLGTSLVLISIIFFFLTCFVSLLFTKYRKTPIVKANNQDLSYILLFSLKTCFLCNLLFIGHPIQVTCILRQTIFGVTFSISLSSILAKTITVIIAFNVTKPASKLRNWMRSRVPNLVVFVCSLFQMTICAGWLGTSPPFPYYNMEDEIGMIIAQCNEGSALGFYCVLGFTGILSCVCFIIAFFARNLPNSFNEAKFITFSMLVFCSVWISFVPAYLSTKGKYVVAVEIFAIQASSMALLGCIFIPKCYIILVKPECNTRNFVKKMNCIILK</sequence>
<evidence type="ECO:0000256" key="5">
    <source>
        <dbReference type="ARBA" id="ARBA00022729"/>
    </source>
</evidence>
<feature type="transmembrane region" description="Helical" evidence="12">
    <location>
        <begin position="779"/>
        <end position="799"/>
    </location>
</feature>
<feature type="transmembrane region" description="Helical" evidence="12">
    <location>
        <begin position="585"/>
        <end position="607"/>
    </location>
</feature>
<evidence type="ECO:0000259" key="13">
    <source>
        <dbReference type="PROSITE" id="PS50259"/>
    </source>
</evidence>
<dbReference type="GO" id="GO:0004930">
    <property type="term" value="F:G protein-coupled receptor activity"/>
    <property type="evidence" value="ECO:0000318"/>
    <property type="project" value="GO_Central"/>
</dbReference>
<dbReference type="CDD" id="cd15283">
    <property type="entry name" value="7tmC_V2R_pheromone"/>
    <property type="match status" value="1"/>
</dbReference>
<evidence type="ECO:0000313" key="14">
    <source>
        <dbReference type="Proteomes" id="UP000186698"/>
    </source>
</evidence>
<keyword evidence="4 12" id="KW-0812">Transmembrane</keyword>
<gene>
    <name evidence="15" type="primary">LOC108699052</name>
</gene>
<dbReference type="OrthoDB" id="5984008at2759"/>
<dbReference type="InterPro" id="IPR000068">
    <property type="entry name" value="GPCR_3_Ca_sens_rcpt-rel"/>
</dbReference>
<keyword evidence="5" id="KW-0732">Signal</keyword>
<evidence type="ECO:0000256" key="4">
    <source>
        <dbReference type="ARBA" id="ARBA00022692"/>
    </source>
</evidence>
<dbReference type="FunFam" id="3.40.50.2300:FF:000728">
    <property type="entry name" value="Uncharacterized protein"/>
    <property type="match status" value="1"/>
</dbReference>
<evidence type="ECO:0000256" key="3">
    <source>
        <dbReference type="ARBA" id="ARBA00022475"/>
    </source>
</evidence>
<evidence type="ECO:0000256" key="10">
    <source>
        <dbReference type="ARBA" id="ARBA00023180"/>
    </source>
</evidence>
<protein>
    <submittedName>
        <fullName evidence="15">Vomeronasal type-2 receptor 26</fullName>
    </submittedName>
</protein>
<feature type="transmembrane region" description="Helical" evidence="12">
    <location>
        <begin position="655"/>
        <end position="679"/>
    </location>
</feature>
<feature type="transmembrane region" description="Helical" evidence="12">
    <location>
        <begin position="744"/>
        <end position="767"/>
    </location>
</feature>
<keyword evidence="6 12" id="KW-1133">Transmembrane helix</keyword>
<dbReference type="SUPFAM" id="SSF53822">
    <property type="entry name" value="Periplasmic binding protein-like I"/>
    <property type="match status" value="1"/>
</dbReference>
<dbReference type="GeneID" id="108699052"/>
<keyword evidence="7" id="KW-0297">G-protein coupled receptor</keyword>
<dbReference type="PRINTS" id="PR00248">
    <property type="entry name" value="GPCRMGR"/>
</dbReference>
<dbReference type="PRINTS" id="PR01535">
    <property type="entry name" value="VOMERONASL2R"/>
</dbReference>
<dbReference type="InterPro" id="IPR017978">
    <property type="entry name" value="GPCR_3_C"/>
</dbReference>
<dbReference type="Pfam" id="PF07562">
    <property type="entry name" value="NCD3G"/>
    <property type="match status" value="1"/>
</dbReference>
<dbReference type="PROSITE" id="PS50259">
    <property type="entry name" value="G_PROTEIN_RECEP_F3_4"/>
    <property type="match status" value="1"/>
</dbReference>
<feature type="transmembrane region" description="Helical" evidence="12">
    <location>
        <begin position="623"/>
        <end position="643"/>
    </location>
</feature>
<dbReference type="PROSITE" id="PS00981">
    <property type="entry name" value="G_PROTEIN_RECEP_F3_3"/>
    <property type="match status" value="1"/>
</dbReference>
<dbReference type="PANTHER" id="PTHR24061">
    <property type="entry name" value="CALCIUM-SENSING RECEPTOR-RELATED"/>
    <property type="match status" value="1"/>
</dbReference>
<evidence type="ECO:0000313" key="15">
    <source>
        <dbReference type="RefSeq" id="XP_018086400.1"/>
    </source>
</evidence>
<dbReference type="Proteomes" id="UP000186698">
    <property type="component" value="Chromosome 8L"/>
</dbReference>
<evidence type="ECO:0000256" key="11">
    <source>
        <dbReference type="ARBA" id="ARBA00023224"/>
    </source>
</evidence>
<dbReference type="InterPro" id="IPR028082">
    <property type="entry name" value="Peripla_BP_I"/>
</dbReference>
<evidence type="ECO:0000256" key="2">
    <source>
        <dbReference type="ARBA" id="ARBA00007242"/>
    </source>
</evidence>
<dbReference type="GO" id="GO:0005886">
    <property type="term" value="C:plasma membrane"/>
    <property type="evidence" value="ECO:0000318"/>
    <property type="project" value="GO_Central"/>
</dbReference>
<evidence type="ECO:0000256" key="12">
    <source>
        <dbReference type="SAM" id="Phobius"/>
    </source>
</evidence>
<feature type="transmembrane region" description="Helical" evidence="12">
    <location>
        <begin position="805"/>
        <end position="827"/>
    </location>
</feature>
<name>A0A8J0TCU2_XENLA</name>
<dbReference type="AlphaFoldDB" id="A0A8J0TCU2"/>
<feature type="domain" description="G-protein coupled receptors family 3 profile" evidence="13">
    <location>
        <begin position="585"/>
        <end position="849"/>
    </location>
</feature>
<evidence type="ECO:0000256" key="6">
    <source>
        <dbReference type="ARBA" id="ARBA00022989"/>
    </source>
</evidence>
<dbReference type="Gene3D" id="2.10.50.30">
    <property type="entry name" value="GPCR, family 3, nine cysteines domain"/>
    <property type="match status" value="1"/>
</dbReference>
<organism evidence="14 15">
    <name type="scientific">Xenopus laevis</name>
    <name type="common">African clawed frog</name>
    <dbReference type="NCBI Taxonomy" id="8355"/>
    <lineage>
        <taxon>Eukaryota</taxon>
        <taxon>Metazoa</taxon>
        <taxon>Chordata</taxon>
        <taxon>Craniata</taxon>
        <taxon>Vertebrata</taxon>
        <taxon>Euteleostomi</taxon>
        <taxon>Amphibia</taxon>
        <taxon>Batrachia</taxon>
        <taxon>Anura</taxon>
        <taxon>Pipoidea</taxon>
        <taxon>Pipidae</taxon>
        <taxon>Xenopodinae</taxon>
        <taxon>Xenopus</taxon>
        <taxon>Xenopus</taxon>
    </lineage>
</organism>
<dbReference type="InterPro" id="IPR038550">
    <property type="entry name" value="GPCR_3_9-Cys_sf"/>
</dbReference>
<keyword evidence="14" id="KW-1185">Reference proteome</keyword>
<reference evidence="15" key="1">
    <citation type="submission" date="2025-08" db="UniProtKB">
        <authorList>
            <consortium name="RefSeq"/>
        </authorList>
    </citation>
    <scope>IDENTIFICATION</scope>
    <source>
        <strain evidence="15">J_2021</strain>
        <tissue evidence="15">Erythrocytes</tissue>
    </source>
</reference>
<keyword evidence="3" id="KW-1003">Cell membrane</keyword>
<dbReference type="InterPro" id="IPR004073">
    <property type="entry name" value="GPCR_3_vmron_rcpt_2"/>
</dbReference>
<dbReference type="Gene3D" id="3.40.50.2300">
    <property type="match status" value="2"/>
</dbReference>
<dbReference type="FunFam" id="3.40.50.2300:FF:000024">
    <property type="entry name" value="Vomeronasal 2, receptor 73"/>
    <property type="match status" value="1"/>
</dbReference>
<dbReference type="InterPro" id="IPR011500">
    <property type="entry name" value="GPCR_3_9-Cys_dom"/>
</dbReference>
<dbReference type="Pfam" id="PF00003">
    <property type="entry name" value="7tm_3"/>
    <property type="match status" value="1"/>
</dbReference>
<keyword evidence="11" id="KW-0807">Transducer</keyword>
<evidence type="ECO:0000256" key="9">
    <source>
        <dbReference type="ARBA" id="ARBA00023170"/>
    </source>
</evidence>
<dbReference type="InterPro" id="IPR017979">
    <property type="entry name" value="GPCR_3_CS"/>
</dbReference>
<keyword evidence="10" id="KW-0325">Glycoprotein</keyword>
<feature type="transmembrane region" description="Helical" evidence="12">
    <location>
        <begin position="699"/>
        <end position="717"/>
    </location>
</feature>
<evidence type="ECO:0000256" key="1">
    <source>
        <dbReference type="ARBA" id="ARBA00004651"/>
    </source>
</evidence>
<dbReference type="PANTHER" id="PTHR24061:SF543">
    <property type="entry name" value="VOMERONASAL TYPE-2 RECEPTOR 26"/>
    <property type="match status" value="1"/>
</dbReference>
<dbReference type="Pfam" id="PF01094">
    <property type="entry name" value="ANF_receptor"/>
    <property type="match status" value="1"/>
</dbReference>
<dbReference type="CDD" id="cd06365">
    <property type="entry name" value="PBP1_pheromone_receptor"/>
    <property type="match status" value="1"/>
</dbReference>
<evidence type="ECO:0000256" key="8">
    <source>
        <dbReference type="ARBA" id="ARBA00023136"/>
    </source>
</evidence>
<proteinExistence type="inferred from homology"/>
<dbReference type="InterPro" id="IPR001828">
    <property type="entry name" value="ANF_lig-bd_rcpt"/>
</dbReference>
<dbReference type="FunFam" id="2.10.50.30:FF:000002">
    <property type="entry name" value="Vomeronasal 2 receptor, h1"/>
    <property type="match status" value="1"/>
</dbReference>